<feature type="transmembrane region" description="Helical" evidence="1">
    <location>
        <begin position="65"/>
        <end position="80"/>
    </location>
</feature>
<gene>
    <name evidence="3" type="ORF">ACFPPC_22710</name>
</gene>
<feature type="transmembrane region" description="Helical" evidence="1">
    <location>
        <begin position="113"/>
        <end position="130"/>
    </location>
</feature>
<sequence>MAGNVFAYFLLAVAIRQLKLDLSYPEILAIRSAGGLAIGLALGWRDRKLFREVWRSRLPLHLARSALHAMGAIAVVWSVANLPLGLVASIEFSGPLFAAAIGAFAFRTRPARFAWIGFGLIFAGAAAIVFQYMDVIGFAIIIPFAGVGILTCTNIMLGVLSERQSTRSILFLMNIIQLAIFVALSIVGSEALKLPSSALTTTTLFAHGTATLLFAVVLMAVSGYMTQASLSQATRHGTAVQVAALDTLRIPALAGAGALLFGEPLNQSLVIPSAIIMCGAILTAYLDRSKRG</sequence>
<accession>A0ABW0HFI7</accession>
<feature type="transmembrane region" description="Helical" evidence="1">
    <location>
        <begin position="169"/>
        <end position="192"/>
    </location>
</feature>
<feature type="transmembrane region" description="Helical" evidence="1">
    <location>
        <begin position="267"/>
        <end position="286"/>
    </location>
</feature>
<evidence type="ECO:0000259" key="2">
    <source>
        <dbReference type="Pfam" id="PF00892"/>
    </source>
</evidence>
<feature type="transmembrane region" description="Helical" evidence="1">
    <location>
        <begin position="86"/>
        <end position="106"/>
    </location>
</feature>
<comment type="caution">
    <text evidence="3">The sequence shown here is derived from an EMBL/GenBank/DDBJ whole genome shotgun (WGS) entry which is preliminary data.</text>
</comment>
<evidence type="ECO:0000313" key="3">
    <source>
        <dbReference type="EMBL" id="MFC5395445.1"/>
    </source>
</evidence>
<name>A0ABW0HFI7_9HYPH</name>
<dbReference type="InterPro" id="IPR037185">
    <property type="entry name" value="EmrE-like"/>
</dbReference>
<reference evidence="4" key="1">
    <citation type="journal article" date="2019" name="Int. J. Syst. Evol. Microbiol.">
        <title>The Global Catalogue of Microorganisms (GCM) 10K type strain sequencing project: providing services to taxonomists for standard genome sequencing and annotation.</title>
        <authorList>
            <consortium name="The Broad Institute Genomics Platform"/>
            <consortium name="The Broad Institute Genome Sequencing Center for Infectious Disease"/>
            <person name="Wu L."/>
            <person name="Ma J."/>
        </authorList>
    </citation>
    <scope>NUCLEOTIDE SEQUENCE [LARGE SCALE GENOMIC DNA]</scope>
    <source>
        <strain evidence="4">CGMCC 1.16326</strain>
    </source>
</reference>
<proteinExistence type="predicted"/>
<keyword evidence="1" id="KW-0812">Transmembrane</keyword>
<feature type="transmembrane region" description="Helical" evidence="1">
    <location>
        <begin position="204"/>
        <end position="226"/>
    </location>
</feature>
<dbReference type="EMBL" id="JBHSLV010000047">
    <property type="protein sequence ID" value="MFC5395445.1"/>
    <property type="molecule type" value="Genomic_DNA"/>
</dbReference>
<feature type="transmembrane region" description="Helical" evidence="1">
    <location>
        <begin position="238"/>
        <end position="261"/>
    </location>
</feature>
<dbReference type="Proteomes" id="UP001596104">
    <property type="component" value="Unassembled WGS sequence"/>
</dbReference>
<dbReference type="RefSeq" id="WP_291677488.1">
    <property type="nucleotide sequence ID" value="NZ_JBHSLV010000047.1"/>
</dbReference>
<feature type="transmembrane region" description="Helical" evidence="1">
    <location>
        <begin position="27"/>
        <end position="44"/>
    </location>
</feature>
<feature type="domain" description="EamA" evidence="2">
    <location>
        <begin position="5"/>
        <end position="129"/>
    </location>
</feature>
<keyword evidence="1" id="KW-0472">Membrane</keyword>
<feature type="transmembrane region" description="Helical" evidence="1">
    <location>
        <begin position="136"/>
        <end position="157"/>
    </location>
</feature>
<keyword evidence="4" id="KW-1185">Reference proteome</keyword>
<dbReference type="InterPro" id="IPR000620">
    <property type="entry name" value="EamA_dom"/>
</dbReference>
<protein>
    <submittedName>
        <fullName evidence="3">DMT family transporter</fullName>
    </submittedName>
</protein>
<dbReference type="Pfam" id="PF00892">
    <property type="entry name" value="EamA"/>
    <property type="match status" value="1"/>
</dbReference>
<dbReference type="SUPFAM" id="SSF103481">
    <property type="entry name" value="Multidrug resistance efflux transporter EmrE"/>
    <property type="match status" value="2"/>
</dbReference>
<organism evidence="3 4">
    <name type="scientific">Bosea vestrisii</name>
    <dbReference type="NCBI Taxonomy" id="151416"/>
    <lineage>
        <taxon>Bacteria</taxon>
        <taxon>Pseudomonadati</taxon>
        <taxon>Pseudomonadota</taxon>
        <taxon>Alphaproteobacteria</taxon>
        <taxon>Hyphomicrobiales</taxon>
        <taxon>Boseaceae</taxon>
        <taxon>Bosea</taxon>
    </lineage>
</organism>
<evidence type="ECO:0000313" key="4">
    <source>
        <dbReference type="Proteomes" id="UP001596104"/>
    </source>
</evidence>
<keyword evidence="1" id="KW-1133">Transmembrane helix</keyword>
<evidence type="ECO:0000256" key="1">
    <source>
        <dbReference type="SAM" id="Phobius"/>
    </source>
</evidence>